<proteinExistence type="predicted"/>
<evidence type="ECO:0000256" key="1">
    <source>
        <dbReference type="SAM" id="MobiDB-lite"/>
    </source>
</evidence>
<feature type="compositionally biased region" description="Basic and acidic residues" evidence="1">
    <location>
        <begin position="15"/>
        <end position="24"/>
    </location>
</feature>
<accession>A0A225DFI2</accession>
<sequence length="113" mass="12364">MPHCAFSRQLLMANDERPNGREGRIAGGVQNSAGSTNELIRHRPPTLQVFGRTARFFRKPGSDKSDGPRLPARSCSLHTVRRPRPPRSVSTTARSAGWSGMLSSVAKWARTGP</sequence>
<dbReference type="AlphaFoldDB" id="A0A225DFI2"/>
<dbReference type="Proteomes" id="UP000214646">
    <property type="component" value="Unassembled WGS sequence"/>
</dbReference>
<dbReference type="EMBL" id="NIDE01000008">
    <property type="protein sequence ID" value="OWK40321.1"/>
    <property type="molecule type" value="Genomic_DNA"/>
</dbReference>
<organism evidence="2 3">
    <name type="scientific">Fimbriiglobus ruber</name>
    <dbReference type="NCBI Taxonomy" id="1908690"/>
    <lineage>
        <taxon>Bacteria</taxon>
        <taxon>Pseudomonadati</taxon>
        <taxon>Planctomycetota</taxon>
        <taxon>Planctomycetia</taxon>
        <taxon>Gemmatales</taxon>
        <taxon>Gemmataceae</taxon>
        <taxon>Fimbriiglobus</taxon>
    </lineage>
</organism>
<feature type="compositionally biased region" description="Polar residues" evidence="1">
    <location>
        <begin position="29"/>
        <end position="38"/>
    </location>
</feature>
<gene>
    <name evidence="2" type="ORF">FRUB_05240</name>
</gene>
<feature type="region of interest" description="Disordered" evidence="1">
    <location>
        <begin position="15"/>
        <end position="43"/>
    </location>
</feature>
<evidence type="ECO:0000313" key="2">
    <source>
        <dbReference type="EMBL" id="OWK40321.1"/>
    </source>
</evidence>
<name>A0A225DFI2_9BACT</name>
<reference evidence="3" key="1">
    <citation type="submission" date="2017-06" db="EMBL/GenBank/DDBJ databases">
        <title>Genome analysis of Fimbriiglobus ruber SP5, the first member of the order Planctomycetales with confirmed chitinolytic capability.</title>
        <authorList>
            <person name="Ravin N.V."/>
            <person name="Rakitin A.L."/>
            <person name="Ivanova A.A."/>
            <person name="Beletsky A.V."/>
            <person name="Kulichevskaya I.S."/>
            <person name="Mardanov A.V."/>
            <person name="Dedysh S.N."/>
        </authorList>
    </citation>
    <scope>NUCLEOTIDE SEQUENCE [LARGE SCALE GENOMIC DNA]</scope>
    <source>
        <strain evidence="3">SP5</strain>
    </source>
</reference>
<comment type="caution">
    <text evidence="2">The sequence shown here is derived from an EMBL/GenBank/DDBJ whole genome shotgun (WGS) entry which is preliminary data.</text>
</comment>
<protein>
    <submittedName>
        <fullName evidence="2">Uncharacterized protein</fullName>
    </submittedName>
</protein>
<keyword evidence="3" id="KW-1185">Reference proteome</keyword>
<evidence type="ECO:0000313" key="3">
    <source>
        <dbReference type="Proteomes" id="UP000214646"/>
    </source>
</evidence>